<evidence type="ECO:0000256" key="10">
    <source>
        <dbReference type="SAM" id="Phobius"/>
    </source>
</evidence>
<evidence type="ECO:0000313" key="13">
    <source>
        <dbReference type="EMBL" id="MBH9553764.1"/>
    </source>
</evidence>
<dbReference type="GO" id="GO:0000155">
    <property type="term" value="F:phosphorelay sensor kinase activity"/>
    <property type="evidence" value="ECO:0007669"/>
    <property type="project" value="InterPro"/>
</dbReference>
<dbReference type="SMART" id="SM00387">
    <property type="entry name" value="HATPase_c"/>
    <property type="match status" value="1"/>
</dbReference>
<comment type="subcellular location">
    <subcellularLocation>
        <location evidence="2">Cell membrane</location>
        <topology evidence="2">Multi-pass membrane protein</topology>
    </subcellularLocation>
</comment>
<evidence type="ECO:0000256" key="9">
    <source>
        <dbReference type="ARBA" id="ARBA00022840"/>
    </source>
</evidence>
<dbReference type="SMART" id="SM00304">
    <property type="entry name" value="HAMP"/>
    <property type="match status" value="1"/>
</dbReference>
<dbReference type="Proteomes" id="UP000620139">
    <property type="component" value="Unassembled WGS sequence"/>
</dbReference>
<dbReference type="EC" id="2.7.13.3" evidence="3"/>
<keyword evidence="14" id="KW-1185">Reference proteome</keyword>
<evidence type="ECO:0000256" key="2">
    <source>
        <dbReference type="ARBA" id="ARBA00004651"/>
    </source>
</evidence>
<dbReference type="InterPro" id="IPR050980">
    <property type="entry name" value="2C_sensor_his_kinase"/>
</dbReference>
<accession>A0A931IX42</accession>
<dbReference type="GO" id="GO:0005524">
    <property type="term" value="F:ATP binding"/>
    <property type="evidence" value="ECO:0007669"/>
    <property type="project" value="UniProtKB-KW"/>
</dbReference>
<dbReference type="PROSITE" id="PS50885">
    <property type="entry name" value="HAMP"/>
    <property type="match status" value="1"/>
</dbReference>
<keyword evidence="7" id="KW-0547">Nucleotide-binding</keyword>
<dbReference type="InterPro" id="IPR036097">
    <property type="entry name" value="HisK_dim/P_sf"/>
</dbReference>
<keyword evidence="8" id="KW-0418">Kinase</keyword>
<keyword evidence="5" id="KW-0597">Phosphoprotein</keyword>
<evidence type="ECO:0000256" key="1">
    <source>
        <dbReference type="ARBA" id="ARBA00000085"/>
    </source>
</evidence>
<dbReference type="Pfam" id="PF00512">
    <property type="entry name" value="HisKA"/>
    <property type="match status" value="1"/>
</dbReference>
<dbReference type="CDD" id="cd06225">
    <property type="entry name" value="HAMP"/>
    <property type="match status" value="1"/>
</dbReference>
<dbReference type="PANTHER" id="PTHR44936">
    <property type="entry name" value="SENSOR PROTEIN CREC"/>
    <property type="match status" value="1"/>
</dbReference>
<keyword evidence="10" id="KW-0472">Membrane</keyword>
<organism evidence="13 14">
    <name type="scientific">Inhella gelatinilytica</name>
    <dbReference type="NCBI Taxonomy" id="2795030"/>
    <lineage>
        <taxon>Bacteria</taxon>
        <taxon>Pseudomonadati</taxon>
        <taxon>Pseudomonadota</taxon>
        <taxon>Betaproteobacteria</taxon>
        <taxon>Burkholderiales</taxon>
        <taxon>Sphaerotilaceae</taxon>
        <taxon>Inhella</taxon>
    </lineage>
</organism>
<dbReference type="InterPro" id="IPR036890">
    <property type="entry name" value="HATPase_C_sf"/>
</dbReference>
<reference evidence="13" key="1">
    <citation type="submission" date="2020-12" db="EMBL/GenBank/DDBJ databases">
        <title>The genome sequence of Inhella sp. 4Y17.</title>
        <authorList>
            <person name="Liu Y."/>
        </authorList>
    </citation>
    <scope>NUCLEOTIDE SEQUENCE</scope>
    <source>
        <strain evidence="13">4Y10</strain>
    </source>
</reference>
<keyword evidence="10" id="KW-0812">Transmembrane</keyword>
<evidence type="ECO:0000256" key="8">
    <source>
        <dbReference type="ARBA" id="ARBA00022777"/>
    </source>
</evidence>
<evidence type="ECO:0000256" key="7">
    <source>
        <dbReference type="ARBA" id="ARBA00022741"/>
    </source>
</evidence>
<evidence type="ECO:0000256" key="5">
    <source>
        <dbReference type="ARBA" id="ARBA00022553"/>
    </source>
</evidence>
<feature type="domain" description="HAMP" evidence="12">
    <location>
        <begin position="166"/>
        <end position="218"/>
    </location>
</feature>
<dbReference type="SUPFAM" id="SSF47384">
    <property type="entry name" value="Homodimeric domain of signal transducing histidine kinase"/>
    <property type="match status" value="1"/>
</dbReference>
<keyword evidence="9" id="KW-0067">ATP-binding</keyword>
<dbReference type="PROSITE" id="PS50109">
    <property type="entry name" value="HIS_KIN"/>
    <property type="match status" value="1"/>
</dbReference>
<evidence type="ECO:0000256" key="4">
    <source>
        <dbReference type="ARBA" id="ARBA00022475"/>
    </source>
</evidence>
<sequence>MRSLFWRIYLTVVGVLLAFALAGGWLAHRQIDRERDVAEAAQTERLQAMGALLEKALPGPEAPQAEVGLALRRWGQQLRLPLALENERGERVASTPRFERREEMGDSAAVDAIPLSDGRRLLVLRPWRPRNGLPAPWGPLTSAPALGFLFVLLFVGVAVGAYPVVRRLTRRLEALQRGVERFGQGDLSHRVQLDGRDEVAAVAQAFNQSADRISALLRAHQNLVANASHELRSPLARLKMAMALRGDGESAQPMEAEIAKNLSELDALIEELLLSARLEAADPARQPVDLLGLAAEEAAQAGIPLEGEWGQVMVLGDERLLRRALRNLLENARRYGGNRQELREVLLPGWVELQVLDRGAGVPELLRDRIFEPFFRLPGHAEVAGGVGLGLALVRQIARAHHGEVRCEDRPGGGACFVLRLPVA</sequence>
<dbReference type="SUPFAM" id="SSF158472">
    <property type="entry name" value="HAMP domain-like"/>
    <property type="match status" value="1"/>
</dbReference>
<evidence type="ECO:0000256" key="3">
    <source>
        <dbReference type="ARBA" id="ARBA00012438"/>
    </source>
</evidence>
<dbReference type="PANTHER" id="PTHR44936:SF10">
    <property type="entry name" value="SENSOR PROTEIN RSTB"/>
    <property type="match status" value="1"/>
</dbReference>
<dbReference type="RefSeq" id="WP_198101387.1">
    <property type="nucleotide sequence ID" value="NZ_JAEDAL010000007.1"/>
</dbReference>
<dbReference type="InterPro" id="IPR004358">
    <property type="entry name" value="Sig_transdc_His_kin-like_C"/>
</dbReference>
<name>A0A931IX42_9BURK</name>
<dbReference type="InterPro" id="IPR003660">
    <property type="entry name" value="HAMP_dom"/>
</dbReference>
<proteinExistence type="predicted"/>
<evidence type="ECO:0000313" key="14">
    <source>
        <dbReference type="Proteomes" id="UP000620139"/>
    </source>
</evidence>
<dbReference type="CDD" id="cd00082">
    <property type="entry name" value="HisKA"/>
    <property type="match status" value="1"/>
</dbReference>
<dbReference type="PRINTS" id="PR00344">
    <property type="entry name" value="BCTRLSENSOR"/>
</dbReference>
<keyword evidence="4" id="KW-1003">Cell membrane</keyword>
<dbReference type="AlphaFoldDB" id="A0A931IX42"/>
<keyword evidence="10" id="KW-1133">Transmembrane helix</keyword>
<dbReference type="SMART" id="SM00388">
    <property type="entry name" value="HisKA"/>
    <property type="match status" value="1"/>
</dbReference>
<comment type="caution">
    <text evidence="13">The sequence shown here is derived from an EMBL/GenBank/DDBJ whole genome shotgun (WGS) entry which is preliminary data.</text>
</comment>
<dbReference type="Gene3D" id="1.10.287.130">
    <property type="match status" value="1"/>
</dbReference>
<dbReference type="GO" id="GO:0005886">
    <property type="term" value="C:plasma membrane"/>
    <property type="evidence" value="ECO:0007669"/>
    <property type="project" value="UniProtKB-SubCell"/>
</dbReference>
<dbReference type="InterPro" id="IPR005467">
    <property type="entry name" value="His_kinase_dom"/>
</dbReference>
<dbReference type="InterPro" id="IPR003661">
    <property type="entry name" value="HisK_dim/P_dom"/>
</dbReference>
<evidence type="ECO:0000259" key="12">
    <source>
        <dbReference type="PROSITE" id="PS50885"/>
    </source>
</evidence>
<dbReference type="Gene3D" id="3.30.565.10">
    <property type="entry name" value="Histidine kinase-like ATPase, C-terminal domain"/>
    <property type="match status" value="1"/>
</dbReference>
<evidence type="ECO:0000256" key="6">
    <source>
        <dbReference type="ARBA" id="ARBA00022679"/>
    </source>
</evidence>
<evidence type="ECO:0000259" key="11">
    <source>
        <dbReference type="PROSITE" id="PS50109"/>
    </source>
</evidence>
<dbReference type="EMBL" id="JAEDAL010000007">
    <property type="protein sequence ID" value="MBH9553764.1"/>
    <property type="molecule type" value="Genomic_DNA"/>
</dbReference>
<dbReference type="InterPro" id="IPR003594">
    <property type="entry name" value="HATPase_dom"/>
</dbReference>
<dbReference type="Pfam" id="PF00672">
    <property type="entry name" value="HAMP"/>
    <property type="match status" value="1"/>
</dbReference>
<dbReference type="SUPFAM" id="SSF55874">
    <property type="entry name" value="ATPase domain of HSP90 chaperone/DNA topoisomerase II/histidine kinase"/>
    <property type="match status" value="1"/>
</dbReference>
<dbReference type="Gene3D" id="1.10.8.500">
    <property type="entry name" value="HAMP domain in histidine kinase"/>
    <property type="match status" value="1"/>
</dbReference>
<feature type="transmembrane region" description="Helical" evidence="10">
    <location>
        <begin position="145"/>
        <end position="165"/>
    </location>
</feature>
<comment type="catalytic activity">
    <reaction evidence="1">
        <text>ATP + protein L-histidine = ADP + protein N-phospho-L-histidine.</text>
        <dbReference type="EC" id="2.7.13.3"/>
    </reaction>
</comment>
<gene>
    <name evidence="13" type="ORF">I7X43_13010</name>
</gene>
<keyword evidence="6" id="KW-0808">Transferase</keyword>
<protein>
    <recommendedName>
        <fullName evidence="3">histidine kinase</fullName>
        <ecNumber evidence="3">2.7.13.3</ecNumber>
    </recommendedName>
</protein>
<dbReference type="Pfam" id="PF02518">
    <property type="entry name" value="HATPase_c"/>
    <property type="match status" value="1"/>
</dbReference>
<feature type="domain" description="Histidine kinase" evidence="11">
    <location>
        <begin position="226"/>
        <end position="424"/>
    </location>
</feature>